<evidence type="ECO:0000256" key="1">
    <source>
        <dbReference type="SAM" id="SignalP"/>
    </source>
</evidence>
<dbReference type="PROSITE" id="PS51257">
    <property type="entry name" value="PROKAR_LIPOPROTEIN"/>
    <property type="match status" value="1"/>
</dbReference>
<evidence type="ECO:0000313" key="3">
    <source>
        <dbReference type="Proteomes" id="UP000700815"/>
    </source>
</evidence>
<reference evidence="2 3" key="1">
    <citation type="submission" date="2021-05" db="EMBL/GenBank/DDBJ databases">
        <title>Phylogenetic classification of ten novel species belonging to the genus Bifidobacterium comprising B. colchicus sp. nov., B. abeli sp. nov., B. bicoloris sp. nov., B. guerezis sp. nov., B. rosaliae sp. nov., B. santillanensis sp. nov., B. argentati sp. nov., B. amazzoni sp. nov., B. pluviali sp. nov., and B. pinnaculum sp. nov.</title>
        <authorList>
            <person name="Lugli G.A."/>
            <person name="Ruiz Garcia L."/>
            <person name="Margolles A."/>
            <person name="Ventura M."/>
        </authorList>
    </citation>
    <scope>NUCLEOTIDE SEQUENCE [LARGE SCALE GENOMIC DNA]</scope>
    <source>
        <strain evidence="2 3">82T10</strain>
    </source>
</reference>
<protein>
    <recommendedName>
        <fullName evidence="4">Lipoprotein</fullName>
    </recommendedName>
</protein>
<keyword evidence="1" id="KW-0732">Signal</keyword>
<feature type="signal peptide" evidence="1">
    <location>
        <begin position="1"/>
        <end position="18"/>
    </location>
</feature>
<keyword evidence="3" id="KW-1185">Reference proteome</keyword>
<sequence length="81" mass="8487">MKRIITATITTLILIACAGCGQTVSEDGQGRIDCADQGAGYALCSYKVPIGETRYVTCVASDRGLSCDWAHADGADQGRSE</sequence>
<dbReference type="EMBL" id="JAHBBH010000027">
    <property type="protein sequence ID" value="MBW3093089.1"/>
    <property type="molecule type" value="Genomic_DNA"/>
</dbReference>
<dbReference type="Proteomes" id="UP000700815">
    <property type="component" value="Unassembled WGS sequence"/>
</dbReference>
<organism evidence="2 3">
    <name type="scientific">Bifidobacterium miconis</name>
    <dbReference type="NCBI Taxonomy" id="2834435"/>
    <lineage>
        <taxon>Bacteria</taxon>
        <taxon>Bacillati</taxon>
        <taxon>Actinomycetota</taxon>
        <taxon>Actinomycetes</taxon>
        <taxon>Bifidobacteriales</taxon>
        <taxon>Bifidobacteriaceae</taxon>
        <taxon>Bifidobacterium</taxon>
    </lineage>
</organism>
<proteinExistence type="predicted"/>
<accession>A0ABS6WGA6</accession>
<evidence type="ECO:0000313" key="2">
    <source>
        <dbReference type="EMBL" id="MBW3093089.1"/>
    </source>
</evidence>
<feature type="chain" id="PRO_5045324761" description="Lipoprotein" evidence="1">
    <location>
        <begin position="19"/>
        <end position="81"/>
    </location>
</feature>
<evidence type="ECO:0008006" key="4">
    <source>
        <dbReference type="Google" id="ProtNLM"/>
    </source>
</evidence>
<comment type="caution">
    <text evidence="2">The sequence shown here is derived from an EMBL/GenBank/DDBJ whole genome shotgun (WGS) entry which is preliminary data.</text>
</comment>
<gene>
    <name evidence="2" type="ORF">KIH79_09180</name>
</gene>
<dbReference type="RefSeq" id="WP_219059110.1">
    <property type="nucleotide sequence ID" value="NZ_JAHBBH010000027.1"/>
</dbReference>
<name>A0ABS6WGA6_9BIFI</name>